<dbReference type="GO" id="GO:0030150">
    <property type="term" value="P:protein import into mitochondrial matrix"/>
    <property type="evidence" value="ECO:0007669"/>
    <property type="project" value="TreeGrafter"/>
</dbReference>
<dbReference type="PROSITE" id="PS01071">
    <property type="entry name" value="GRPE"/>
    <property type="match status" value="1"/>
</dbReference>
<evidence type="ECO:0000256" key="7">
    <source>
        <dbReference type="RuleBase" id="RU004478"/>
    </source>
</evidence>
<dbReference type="PANTHER" id="PTHR21237">
    <property type="entry name" value="GRPE PROTEIN"/>
    <property type="match status" value="1"/>
</dbReference>
<accession>A0A367YA41</accession>
<organism evidence="9 10">
    <name type="scientific">Candida viswanathii</name>
    <dbReference type="NCBI Taxonomy" id="5486"/>
    <lineage>
        <taxon>Eukaryota</taxon>
        <taxon>Fungi</taxon>
        <taxon>Dikarya</taxon>
        <taxon>Ascomycota</taxon>
        <taxon>Saccharomycotina</taxon>
        <taxon>Pichiomycetes</taxon>
        <taxon>Debaryomycetaceae</taxon>
        <taxon>Candida/Lodderomyces clade</taxon>
        <taxon>Candida</taxon>
    </lineage>
</organism>
<keyword evidence="4 6" id="KW-0496">Mitochondrion</keyword>
<dbReference type="STRING" id="5486.A0A367YA41"/>
<evidence type="ECO:0000256" key="6">
    <source>
        <dbReference type="RuleBase" id="RU000640"/>
    </source>
</evidence>
<dbReference type="FunFam" id="3.90.20.20:FF:000011">
    <property type="entry name" value="GrpE protein homolog"/>
    <property type="match status" value="1"/>
</dbReference>
<dbReference type="GO" id="GO:0051087">
    <property type="term" value="F:protein-folding chaperone binding"/>
    <property type="evidence" value="ECO:0007669"/>
    <property type="project" value="InterPro"/>
</dbReference>
<dbReference type="Gene3D" id="3.90.20.20">
    <property type="match status" value="1"/>
</dbReference>
<dbReference type="OrthoDB" id="201635at2759"/>
<dbReference type="EMBL" id="QLNQ01000025">
    <property type="protein sequence ID" value="RCK62736.1"/>
    <property type="molecule type" value="Genomic_DNA"/>
</dbReference>
<feature type="compositionally biased region" description="Acidic residues" evidence="8">
    <location>
        <begin position="68"/>
        <end position="81"/>
    </location>
</feature>
<dbReference type="GO" id="GO:0042803">
    <property type="term" value="F:protein homodimerization activity"/>
    <property type="evidence" value="ECO:0007669"/>
    <property type="project" value="InterPro"/>
</dbReference>
<gene>
    <name evidence="9" type="primary">mge1_1</name>
    <name evidence="9" type="ORF">Cantr_08914</name>
</gene>
<evidence type="ECO:0000313" key="10">
    <source>
        <dbReference type="Proteomes" id="UP000253472"/>
    </source>
</evidence>
<dbReference type="HAMAP" id="MF_01151">
    <property type="entry name" value="GrpE"/>
    <property type="match status" value="1"/>
</dbReference>
<dbReference type="FunFam" id="2.30.22.10:FF:000002">
    <property type="entry name" value="GrpE protein homolog"/>
    <property type="match status" value="1"/>
</dbReference>
<evidence type="ECO:0000256" key="1">
    <source>
        <dbReference type="ARBA" id="ARBA00004305"/>
    </source>
</evidence>
<dbReference type="GO" id="GO:0001405">
    <property type="term" value="C:PAM complex, Tim23 associated import motor"/>
    <property type="evidence" value="ECO:0007669"/>
    <property type="project" value="TreeGrafter"/>
</dbReference>
<keyword evidence="5 6" id="KW-0143">Chaperone</keyword>
<dbReference type="CDD" id="cd00446">
    <property type="entry name" value="GrpE"/>
    <property type="match status" value="1"/>
</dbReference>
<comment type="similarity">
    <text evidence="2 7">Belongs to the GrpE family.</text>
</comment>
<dbReference type="SUPFAM" id="SSF58014">
    <property type="entry name" value="Coiled-coil domain of nucleotide exchange factor GrpE"/>
    <property type="match status" value="1"/>
</dbReference>
<evidence type="ECO:0000256" key="8">
    <source>
        <dbReference type="SAM" id="MobiDB-lite"/>
    </source>
</evidence>
<keyword evidence="3" id="KW-0809">Transit peptide</keyword>
<evidence type="ECO:0000256" key="2">
    <source>
        <dbReference type="ARBA" id="ARBA00009054"/>
    </source>
</evidence>
<dbReference type="AlphaFoldDB" id="A0A367YA41"/>
<evidence type="ECO:0000256" key="3">
    <source>
        <dbReference type="ARBA" id="ARBA00022946"/>
    </source>
</evidence>
<dbReference type="GO" id="GO:0000774">
    <property type="term" value="F:adenyl-nucleotide exchange factor activity"/>
    <property type="evidence" value="ECO:0007669"/>
    <property type="project" value="InterPro"/>
</dbReference>
<reference evidence="9 10" key="1">
    <citation type="submission" date="2018-06" db="EMBL/GenBank/DDBJ databases">
        <title>Whole genome sequencing of Candida tropicalis (genome annotated by CSBL at Korea University).</title>
        <authorList>
            <person name="Ahn J."/>
        </authorList>
    </citation>
    <scope>NUCLEOTIDE SEQUENCE [LARGE SCALE GENOMIC DNA]</scope>
    <source>
        <strain evidence="9 10">ATCC 20962</strain>
    </source>
</reference>
<dbReference type="InterPro" id="IPR009012">
    <property type="entry name" value="GrpE_head"/>
</dbReference>
<feature type="region of interest" description="Disordered" evidence="8">
    <location>
        <begin position="48"/>
        <end position="83"/>
    </location>
</feature>
<name>A0A367YA41_9ASCO</name>
<evidence type="ECO:0000313" key="9">
    <source>
        <dbReference type="EMBL" id="RCK62736.1"/>
    </source>
</evidence>
<comment type="subcellular location">
    <subcellularLocation>
        <location evidence="1 6">Mitochondrion matrix</location>
    </subcellularLocation>
</comment>
<dbReference type="InterPro" id="IPR013805">
    <property type="entry name" value="GrpE_CC"/>
</dbReference>
<sequence>MQRALFTPLTRSLVSRNAVRASRIIIPAASVAYPQRFAVRFNSTTNNAAKDGAKAEEEKPKEQAEEEVKAEEETATEEADPVAELKEKLETKDKELASMKNHYARAIADFRHLQETTKMEVQKAKDFALQKFAKDLLDSLDNFNLALGHVKEDTLKTNNEVKNLYEGVDMTKNVFEKTLNKYGISKIDPLDEPFDPNLHEATFQMVHPDKTPGTIFHVQQVGYTLNDRVLRPAKVGVVKESDEE</sequence>
<comment type="function">
    <text evidence="6">Essential component of the PAM complex, a complex required for the translocation of transit peptide-containing proteins from the inner membrane into the mitochondrial matrix in an ATP-dependent manner.</text>
</comment>
<evidence type="ECO:0000256" key="4">
    <source>
        <dbReference type="ARBA" id="ARBA00023128"/>
    </source>
</evidence>
<comment type="caution">
    <text evidence="9">The sequence shown here is derived from an EMBL/GenBank/DDBJ whole genome shotgun (WGS) entry which is preliminary data.</text>
</comment>
<dbReference type="PANTHER" id="PTHR21237:SF23">
    <property type="entry name" value="GRPE PROTEIN HOMOLOG, MITOCHONDRIAL"/>
    <property type="match status" value="1"/>
</dbReference>
<dbReference type="GO" id="GO:0051082">
    <property type="term" value="F:unfolded protein binding"/>
    <property type="evidence" value="ECO:0007669"/>
    <property type="project" value="TreeGrafter"/>
</dbReference>
<dbReference type="GO" id="GO:0006457">
    <property type="term" value="P:protein folding"/>
    <property type="evidence" value="ECO:0007669"/>
    <property type="project" value="InterPro"/>
</dbReference>
<dbReference type="Pfam" id="PF01025">
    <property type="entry name" value="GrpE"/>
    <property type="match status" value="1"/>
</dbReference>
<feature type="compositionally biased region" description="Basic and acidic residues" evidence="8">
    <location>
        <begin position="51"/>
        <end position="67"/>
    </location>
</feature>
<dbReference type="InterPro" id="IPR000740">
    <property type="entry name" value="GrpE"/>
</dbReference>
<dbReference type="Proteomes" id="UP000253472">
    <property type="component" value="Unassembled WGS sequence"/>
</dbReference>
<dbReference type="SUPFAM" id="SSF51064">
    <property type="entry name" value="Head domain of nucleotide exchange factor GrpE"/>
    <property type="match status" value="1"/>
</dbReference>
<dbReference type="PRINTS" id="PR00773">
    <property type="entry name" value="GRPEPROTEIN"/>
</dbReference>
<evidence type="ECO:0000256" key="5">
    <source>
        <dbReference type="ARBA" id="ARBA00023186"/>
    </source>
</evidence>
<keyword evidence="10" id="KW-1185">Reference proteome</keyword>
<protein>
    <recommendedName>
        <fullName evidence="6">GrpE protein homolog</fullName>
    </recommendedName>
</protein>
<proteinExistence type="inferred from homology"/>
<dbReference type="Gene3D" id="2.30.22.10">
    <property type="entry name" value="Head domain of nucleotide exchange factor GrpE"/>
    <property type="match status" value="1"/>
</dbReference>